<dbReference type="PANTHER" id="PTHR10125:SF31">
    <property type="entry name" value="P2X RECEPTOR E"/>
    <property type="match status" value="1"/>
</dbReference>
<evidence type="ECO:0000256" key="1">
    <source>
        <dbReference type="ARBA" id="ARBA00004308"/>
    </source>
</evidence>
<evidence type="ECO:0000256" key="11">
    <source>
        <dbReference type="SAM" id="Phobius"/>
    </source>
</evidence>
<evidence type="ECO:0000256" key="9">
    <source>
        <dbReference type="ARBA" id="ARBA00023303"/>
    </source>
</evidence>
<comment type="similarity">
    <text evidence="2">Belongs to the P2X receptor family.</text>
</comment>
<dbReference type="GO" id="GO:0012505">
    <property type="term" value="C:endomembrane system"/>
    <property type="evidence" value="ECO:0007669"/>
    <property type="project" value="UniProtKB-SubCell"/>
</dbReference>
<feature type="transmembrane region" description="Helical" evidence="11">
    <location>
        <begin position="348"/>
        <end position="374"/>
    </location>
</feature>
<keyword evidence="6" id="KW-0406">Ion transport</keyword>
<evidence type="ECO:0000256" key="3">
    <source>
        <dbReference type="ARBA" id="ARBA00022448"/>
    </source>
</evidence>
<accession>A0A7S1GFI7</accession>
<evidence type="ECO:0000256" key="7">
    <source>
        <dbReference type="ARBA" id="ARBA00023136"/>
    </source>
</evidence>
<evidence type="ECO:0008006" key="13">
    <source>
        <dbReference type="Google" id="ProtNLM"/>
    </source>
</evidence>
<gene>
    <name evidence="12" type="ORF">BSP0115_LOCUS17757</name>
</gene>
<proteinExistence type="inferred from homology"/>
<name>A0A7S1GFI7_9STRA</name>
<keyword evidence="9" id="KW-0407">Ion channel</keyword>
<keyword evidence="7 11" id="KW-0472">Membrane</keyword>
<dbReference type="AlphaFoldDB" id="A0A7S1GFI7"/>
<organism evidence="12">
    <name type="scientific">Bicosoecida sp. CB-2014</name>
    <dbReference type="NCBI Taxonomy" id="1486930"/>
    <lineage>
        <taxon>Eukaryota</taxon>
        <taxon>Sar</taxon>
        <taxon>Stramenopiles</taxon>
        <taxon>Bigyra</taxon>
        <taxon>Opalozoa</taxon>
        <taxon>Bicosoecida</taxon>
    </lineage>
</organism>
<dbReference type="PANTHER" id="PTHR10125">
    <property type="entry name" value="P2X PURINOCEPTOR"/>
    <property type="match status" value="1"/>
</dbReference>
<comment type="subcellular location">
    <subcellularLocation>
        <location evidence="1">Endomembrane system</location>
    </subcellularLocation>
</comment>
<dbReference type="GO" id="GO:0007165">
    <property type="term" value="P:signal transduction"/>
    <property type="evidence" value="ECO:0007669"/>
    <property type="project" value="UniProtKB-ARBA"/>
</dbReference>
<sequence>MGCASLRKYVSYSTIKMAVIEDVVLGTVHYLCMLGVAAYIVLSLLGYSSYVKDDAPIGSVRLQMHPPTVIGKHGHGCNPDVFGCNFNFTSPDTLGYCTQSGAAGKGATRPLQCALWDDNEVVQPVIEGSPFYMATRVTESNETLLCDDPKSGACAHTYGIACNASFTYKPDCTVPAQRSFFVADVESFTLLVDHSVRAPKIPSIHASAFQMHGKLTSCTGTDIIPASTTEGQDVFTLGELLSTIQMKDGRCGVSLDDASTVTGSKNSIRYDGAILVLNIEYTNIKPWSGVQPDITYEYKLDVLHGTKSKVEQQIFKQYPQQRVIRDQHGLKLVVIQTGRLGIFDVQTLLVQLTTTLTLFAAATTLVDLLALYVLPHRAAYRDAKVEEVLVRSKRRVVLANPLKWRPPSSRPDDGPSVRAGSLSLPGHGAGTGAYADDDV</sequence>
<evidence type="ECO:0000256" key="5">
    <source>
        <dbReference type="ARBA" id="ARBA00022989"/>
    </source>
</evidence>
<protein>
    <recommendedName>
        <fullName evidence="13">Purinergic receptor</fullName>
    </recommendedName>
</protein>
<dbReference type="InterPro" id="IPR059116">
    <property type="entry name" value="P2X_receptor"/>
</dbReference>
<dbReference type="GO" id="GO:0016020">
    <property type="term" value="C:membrane"/>
    <property type="evidence" value="ECO:0007669"/>
    <property type="project" value="TreeGrafter"/>
</dbReference>
<dbReference type="EMBL" id="HBFS01026481">
    <property type="protein sequence ID" value="CAD8924494.1"/>
    <property type="molecule type" value="Transcribed_RNA"/>
</dbReference>
<evidence type="ECO:0000256" key="4">
    <source>
        <dbReference type="ARBA" id="ARBA00022692"/>
    </source>
</evidence>
<dbReference type="GO" id="GO:0070588">
    <property type="term" value="P:calcium ion transmembrane transport"/>
    <property type="evidence" value="ECO:0007669"/>
    <property type="project" value="TreeGrafter"/>
</dbReference>
<dbReference type="Pfam" id="PF00864">
    <property type="entry name" value="P2X_receptor"/>
    <property type="match status" value="1"/>
</dbReference>
<keyword evidence="3" id="KW-0813">Transport</keyword>
<keyword evidence="4 11" id="KW-0812">Transmembrane</keyword>
<keyword evidence="5 11" id="KW-1133">Transmembrane helix</keyword>
<evidence type="ECO:0000256" key="2">
    <source>
        <dbReference type="ARBA" id="ARBA00009848"/>
    </source>
</evidence>
<keyword evidence="8" id="KW-1071">Ligand-gated ion channel</keyword>
<evidence type="ECO:0000256" key="10">
    <source>
        <dbReference type="SAM" id="MobiDB-lite"/>
    </source>
</evidence>
<reference evidence="12" key="1">
    <citation type="submission" date="2021-01" db="EMBL/GenBank/DDBJ databases">
        <authorList>
            <person name="Corre E."/>
            <person name="Pelletier E."/>
            <person name="Niang G."/>
            <person name="Scheremetjew M."/>
            <person name="Finn R."/>
            <person name="Kale V."/>
            <person name="Holt S."/>
            <person name="Cochrane G."/>
            <person name="Meng A."/>
            <person name="Brown T."/>
            <person name="Cohen L."/>
        </authorList>
    </citation>
    <scope>NUCLEOTIDE SEQUENCE</scope>
    <source>
        <strain evidence="12">Ms1</strain>
    </source>
</reference>
<feature type="transmembrane region" description="Helical" evidence="11">
    <location>
        <begin position="23"/>
        <end position="47"/>
    </location>
</feature>
<feature type="region of interest" description="Disordered" evidence="10">
    <location>
        <begin position="402"/>
        <end position="439"/>
    </location>
</feature>
<evidence type="ECO:0000256" key="6">
    <source>
        <dbReference type="ARBA" id="ARBA00023065"/>
    </source>
</evidence>
<evidence type="ECO:0000256" key="8">
    <source>
        <dbReference type="ARBA" id="ARBA00023286"/>
    </source>
</evidence>
<dbReference type="GO" id="GO:0015267">
    <property type="term" value="F:channel activity"/>
    <property type="evidence" value="ECO:0007669"/>
    <property type="project" value="UniProtKB-ARBA"/>
</dbReference>
<evidence type="ECO:0000313" key="12">
    <source>
        <dbReference type="EMBL" id="CAD8924494.1"/>
    </source>
</evidence>